<dbReference type="Proteomes" id="UP000541352">
    <property type="component" value="Unassembled WGS sequence"/>
</dbReference>
<evidence type="ECO:0008006" key="3">
    <source>
        <dbReference type="Google" id="ProtNLM"/>
    </source>
</evidence>
<reference evidence="1 2" key="1">
    <citation type="submission" date="2020-08" db="EMBL/GenBank/DDBJ databases">
        <title>Genomic Encyclopedia of Type Strains, Phase IV (KMG-IV): sequencing the most valuable type-strain genomes for metagenomic binning, comparative biology and taxonomic classification.</title>
        <authorList>
            <person name="Goeker M."/>
        </authorList>
    </citation>
    <scope>NUCLEOTIDE SEQUENCE [LARGE SCALE GENOMIC DNA]</scope>
    <source>
        <strain evidence="1 2">DSM 17976</strain>
    </source>
</reference>
<dbReference type="SUPFAM" id="SSF52266">
    <property type="entry name" value="SGNH hydrolase"/>
    <property type="match status" value="1"/>
</dbReference>
<dbReference type="GO" id="GO:0016788">
    <property type="term" value="F:hydrolase activity, acting on ester bonds"/>
    <property type="evidence" value="ECO:0007669"/>
    <property type="project" value="UniProtKB-ARBA"/>
</dbReference>
<dbReference type="RefSeq" id="WP_183971166.1">
    <property type="nucleotide sequence ID" value="NZ_JACIBY010000001.1"/>
</dbReference>
<comment type="caution">
    <text evidence="1">The sequence shown here is derived from an EMBL/GenBank/DDBJ whole genome shotgun (WGS) entry which is preliminary data.</text>
</comment>
<dbReference type="InterPro" id="IPR036514">
    <property type="entry name" value="SGNH_hydro_sf"/>
</dbReference>
<dbReference type="AlphaFoldDB" id="A0A7W5ZGG4"/>
<dbReference type="Gene3D" id="3.40.50.1110">
    <property type="entry name" value="SGNH hydrolase"/>
    <property type="match status" value="1"/>
</dbReference>
<accession>A0A7W5ZGG4</accession>
<evidence type="ECO:0000313" key="1">
    <source>
        <dbReference type="EMBL" id="MBB3836409.1"/>
    </source>
</evidence>
<evidence type="ECO:0000313" key="2">
    <source>
        <dbReference type="Proteomes" id="UP000541352"/>
    </source>
</evidence>
<organism evidence="1 2">
    <name type="scientific">Runella defluvii</name>
    <dbReference type="NCBI Taxonomy" id="370973"/>
    <lineage>
        <taxon>Bacteria</taxon>
        <taxon>Pseudomonadati</taxon>
        <taxon>Bacteroidota</taxon>
        <taxon>Cytophagia</taxon>
        <taxon>Cytophagales</taxon>
        <taxon>Spirosomataceae</taxon>
        <taxon>Runella</taxon>
    </lineage>
</organism>
<keyword evidence="2" id="KW-1185">Reference proteome</keyword>
<dbReference type="EMBL" id="JACIBY010000001">
    <property type="protein sequence ID" value="MBB3836409.1"/>
    <property type="molecule type" value="Genomic_DNA"/>
</dbReference>
<proteinExistence type="predicted"/>
<sequence length="293" mass="33916">MKNNKITTALLFTILLLEVICRYFGLNTYPLYIKSKDYEYALKPNQNTVIYRNKFITNEYSMRSTSMSYKDTSVILLIGDSVINGGNLISHENLASTILENELSKVLKKNIRVLNISAKSWGPDNGAAFIKKHGLFDADIIFLIVSSHDAFDTMTFSNIVGVSPDHPDKNTLFATHTLLKKIYNRYFPKTIHEIPVQKKWNTGFNYFKNISKFNNIPIYIYIHSTKTEQKAHTYENGGKEIIQFCKKNKITIIKGIDFEQEKYYFDDIHMNDSGQLFLSKILFPYILENKNKL</sequence>
<name>A0A7W5ZGG4_9BACT</name>
<gene>
    <name evidence="1" type="ORF">FHS57_000391</name>
</gene>
<protein>
    <recommendedName>
        <fullName evidence="3">SGNH/GDSL hydrolase family protein</fullName>
    </recommendedName>
</protein>